<feature type="compositionally biased region" description="Polar residues" evidence="1">
    <location>
        <begin position="1"/>
        <end position="13"/>
    </location>
</feature>
<protein>
    <submittedName>
        <fullName evidence="2">Uncharacterized protein</fullName>
    </submittedName>
</protein>
<keyword evidence="3" id="KW-1185">Reference proteome</keyword>
<evidence type="ECO:0000313" key="2">
    <source>
        <dbReference type="EMBL" id="WNG47758.1"/>
    </source>
</evidence>
<reference evidence="2 3" key="1">
    <citation type="submission" date="2019-08" db="EMBL/GenBank/DDBJ databases">
        <title>Archangium and Cystobacter genomes.</title>
        <authorList>
            <person name="Chen I.-C.K."/>
            <person name="Wielgoss S."/>
        </authorList>
    </citation>
    <scope>NUCLEOTIDE SEQUENCE [LARGE SCALE GENOMIC DNA]</scope>
    <source>
        <strain evidence="2 3">Cbm 6</strain>
    </source>
</reference>
<dbReference type="Proteomes" id="UP001611383">
    <property type="component" value="Chromosome"/>
</dbReference>
<name>A0ABY9WX94_9BACT</name>
<dbReference type="EMBL" id="CP043494">
    <property type="protein sequence ID" value="WNG47758.1"/>
    <property type="molecule type" value="Genomic_DNA"/>
</dbReference>
<evidence type="ECO:0000256" key="1">
    <source>
        <dbReference type="SAM" id="MobiDB-lite"/>
    </source>
</evidence>
<gene>
    <name evidence="2" type="ORF">F0U60_29235</name>
</gene>
<accession>A0ABY9WX94</accession>
<proteinExistence type="predicted"/>
<feature type="region of interest" description="Disordered" evidence="1">
    <location>
        <begin position="1"/>
        <end position="24"/>
    </location>
</feature>
<dbReference type="RefSeq" id="WP_395804462.1">
    <property type="nucleotide sequence ID" value="NZ_CP043494.1"/>
</dbReference>
<organism evidence="2 3">
    <name type="scientific">Archangium minus</name>
    <dbReference type="NCBI Taxonomy" id="83450"/>
    <lineage>
        <taxon>Bacteria</taxon>
        <taxon>Pseudomonadati</taxon>
        <taxon>Myxococcota</taxon>
        <taxon>Myxococcia</taxon>
        <taxon>Myxococcales</taxon>
        <taxon>Cystobacterineae</taxon>
        <taxon>Archangiaceae</taxon>
        <taxon>Archangium</taxon>
    </lineage>
</organism>
<evidence type="ECO:0000313" key="3">
    <source>
        <dbReference type="Proteomes" id="UP001611383"/>
    </source>
</evidence>
<sequence length="251" mass="27981">MSGIRTSNAQTPNGKLHEEPRAHGQSNLAWLEKSLEQLEDKQQGGPSLLLLGGRDPISFRLRVAQSHVRHDLTPSHWSHVVLLERDGRGLSSVEAWEISLTPTHGFGYPPKTNGIQRIDLNDYKNEERYPNVALVNVPLELHKVKTARERFMRQRAVVDAVGLVTEWLPYIWGVGRSINPLLEGHGLPCAAMVEVILGAAGFELTPNVASRSSSPEAIWQSARWWHDYHGSDSRPPLMGAYHTSHTLCTAD</sequence>